<proteinExistence type="predicted"/>
<dbReference type="AlphaFoldDB" id="A0A255I277"/>
<keyword evidence="4" id="KW-1185">Reference proteome</keyword>
<feature type="transmembrane region" description="Helical" evidence="1">
    <location>
        <begin position="147"/>
        <end position="168"/>
    </location>
</feature>
<dbReference type="InterPro" id="IPR002798">
    <property type="entry name" value="SpoIIM-like"/>
</dbReference>
<feature type="transmembrane region" description="Helical" evidence="1">
    <location>
        <begin position="12"/>
        <end position="30"/>
    </location>
</feature>
<feature type="transmembrane region" description="Helical" evidence="1">
    <location>
        <begin position="50"/>
        <end position="72"/>
    </location>
</feature>
<gene>
    <name evidence="2" type="ORF">C8E03_10446</name>
    <name evidence="3" type="ORF">CG710_019635</name>
</gene>
<evidence type="ECO:0000313" key="2">
    <source>
        <dbReference type="EMBL" id="PXV91039.1"/>
    </source>
</evidence>
<reference evidence="3" key="3">
    <citation type="submission" date="2018-07" db="EMBL/GenBank/DDBJ databases">
        <authorList>
            <person name="Quirk P.G."/>
            <person name="Krulwich T.A."/>
        </authorList>
    </citation>
    <scope>NUCLEOTIDE SEQUENCE</scope>
    <source>
        <strain evidence="3">CCRI-19302</strain>
    </source>
</reference>
<keyword evidence="1" id="KW-0812">Transmembrane</keyword>
<dbReference type="Pfam" id="PF01944">
    <property type="entry name" value="SpoIIM"/>
    <property type="match status" value="1"/>
</dbReference>
<keyword evidence="1" id="KW-0472">Membrane</keyword>
<dbReference type="RefSeq" id="WP_094380211.1">
    <property type="nucleotide sequence ID" value="NZ_NOKA02000085.1"/>
</dbReference>
<evidence type="ECO:0000256" key="1">
    <source>
        <dbReference type="SAM" id="Phobius"/>
    </source>
</evidence>
<comment type="caution">
    <text evidence="3">The sequence shown here is derived from an EMBL/GenBank/DDBJ whole genome shotgun (WGS) entry which is preliminary data.</text>
</comment>
<evidence type="ECO:0000313" key="3">
    <source>
        <dbReference type="EMBL" id="RDY28463.1"/>
    </source>
</evidence>
<dbReference type="EMBL" id="QICS01000004">
    <property type="protein sequence ID" value="PXV91039.1"/>
    <property type="molecule type" value="Genomic_DNA"/>
</dbReference>
<evidence type="ECO:0000313" key="4">
    <source>
        <dbReference type="Proteomes" id="UP000216411"/>
    </source>
</evidence>
<reference evidence="2 5" key="2">
    <citation type="submission" date="2018-05" db="EMBL/GenBank/DDBJ databases">
        <title>Genomic Encyclopedia of Type Strains, Phase IV (KMG-IV): sequencing the most valuable type-strain genomes for metagenomic binning, comparative biology and taxonomic classification.</title>
        <authorList>
            <person name="Goeker M."/>
        </authorList>
    </citation>
    <scope>NUCLEOTIDE SEQUENCE [LARGE SCALE GENOMIC DNA]</scope>
    <source>
        <strain evidence="2 5">DSM 28816</strain>
    </source>
</reference>
<dbReference type="EMBL" id="NOKA02000085">
    <property type="protein sequence ID" value="RDY28463.1"/>
    <property type="molecule type" value="Genomic_DNA"/>
</dbReference>
<feature type="transmembrane region" description="Helical" evidence="1">
    <location>
        <begin position="100"/>
        <end position="120"/>
    </location>
</feature>
<name>A0A255I277_9FIRM</name>
<evidence type="ECO:0000313" key="5">
    <source>
        <dbReference type="Proteomes" id="UP000247523"/>
    </source>
</evidence>
<dbReference type="Proteomes" id="UP000216411">
    <property type="component" value="Unassembled WGS sequence"/>
</dbReference>
<keyword evidence="1" id="KW-1133">Transmembrane helix</keyword>
<reference evidence="3 4" key="1">
    <citation type="journal article" date="2017" name="Genome Announc.">
        <title>Draft Genome Sequence of a Sporulating and Motile Strain of Lachnotalea glycerini Isolated from Water in Quebec City, Canada.</title>
        <authorList>
            <person name="Maheux A.F."/>
            <person name="Boudreau D.K."/>
            <person name="Berube E."/>
            <person name="Boissinot M."/>
            <person name="Raymond F."/>
            <person name="Brodeur S."/>
            <person name="Corbeil J."/>
            <person name="Isabel S."/>
            <person name="Omar R.F."/>
            <person name="Bergeron M.G."/>
        </authorList>
    </citation>
    <scope>NUCLEOTIDE SEQUENCE [LARGE SCALE GENOMIC DNA]</scope>
    <source>
        <strain evidence="3 4">CCRI-19302</strain>
    </source>
</reference>
<feature type="transmembrane region" description="Helical" evidence="1">
    <location>
        <begin position="77"/>
        <end position="94"/>
    </location>
</feature>
<organism evidence="3 4">
    <name type="scientific">Lachnotalea glycerini</name>
    <dbReference type="NCBI Taxonomy" id="1763509"/>
    <lineage>
        <taxon>Bacteria</taxon>
        <taxon>Bacillati</taxon>
        <taxon>Bacillota</taxon>
        <taxon>Clostridia</taxon>
        <taxon>Lachnospirales</taxon>
        <taxon>Lachnospiraceae</taxon>
        <taxon>Lachnotalea</taxon>
    </lineage>
</organism>
<accession>A0A255I277</accession>
<dbReference type="Proteomes" id="UP000247523">
    <property type="component" value="Unassembled WGS sequence"/>
</dbReference>
<sequence length="173" mass="19559">MNLIQNCKYKKYVIIHTLIFIFGIIVGVMLGNVIGDIGEIPILSKPFYDYFIHNLITCITIILFGVITFGFLTWIPLIYNGVVLGMAINFLSYHNDSFQILIYFAHGFVEIPSLMLSIYLGKLISMNIREALIALIKKKKFAIKSSFFKEIGIMFSIITGLLLLASIIEALPK</sequence>
<protein>
    <submittedName>
        <fullName evidence="3">Stage II sporulation protein M</fullName>
    </submittedName>
</protein>